<sequence length="218" mass="24838">MKIYSYIMLVVFCFLVSCKDDEAARLEANAKDSKKNEQIFASIDKSWNFNTPSMNPSVASIIQNWDEWRLFMTELNQKPKSSIGAFQQKAKTLSKRVIDLNNHIPAVFDKPEVRSRIMTLATKVRSLDLYINLSHIQEQKVIKLIPEINEELASLTSQMDEIVKKSQIRLEEGEAEMLQSLGKDSLKTPQPPSEQPKPSNTTQQGGIIPHHNPKQKSQ</sequence>
<accession>A0ABR6DP58</accession>
<evidence type="ECO:0000313" key="3">
    <source>
        <dbReference type="Proteomes" id="UP000555003"/>
    </source>
</evidence>
<proteinExistence type="predicted"/>
<keyword evidence="3" id="KW-1185">Reference proteome</keyword>
<protein>
    <recommendedName>
        <fullName evidence="4">Lipoprotein</fullName>
    </recommendedName>
</protein>
<dbReference type="PROSITE" id="PS51257">
    <property type="entry name" value="PROKAR_LIPOPROTEIN"/>
    <property type="match status" value="1"/>
</dbReference>
<organism evidence="2 3">
    <name type="scientific">Flavobacterium gossypii</name>
    <dbReference type="NCBI Taxonomy" id="1646119"/>
    <lineage>
        <taxon>Bacteria</taxon>
        <taxon>Pseudomonadati</taxon>
        <taxon>Bacteroidota</taxon>
        <taxon>Flavobacteriia</taxon>
        <taxon>Flavobacteriales</taxon>
        <taxon>Flavobacteriaceae</taxon>
        <taxon>Flavobacterium</taxon>
    </lineage>
</organism>
<feature type="compositionally biased region" description="Polar residues" evidence="1">
    <location>
        <begin position="196"/>
        <end position="205"/>
    </location>
</feature>
<evidence type="ECO:0008006" key="4">
    <source>
        <dbReference type="Google" id="ProtNLM"/>
    </source>
</evidence>
<comment type="caution">
    <text evidence="2">The sequence shown here is derived from an EMBL/GenBank/DDBJ whole genome shotgun (WGS) entry which is preliminary data.</text>
</comment>
<dbReference type="EMBL" id="JACJIS010000001">
    <property type="protein sequence ID" value="MBA9073472.1"/>
    <property type="molecule type" value="Genomic_DNA"/>
</dbReference>
<dbReference type="RefSeq" id="WP_182493212.1">
    <property type="nucleotide sequence ID" value="NZ_JACJIS010000001.1"/>
</dbReference>
<reference evidence="2 3" key="1">
    <citation type="submission" date="2020-08" db="EMBL/GenBank/DDBJ databases">
        <title>Genomic Encyclopedia of Type Strains, Phase IV (KMG-IV): sequencing the most valuable type-strain genomes for metagenomic binning, comparative biology and taxonomic classification.</title>
        <authorList>
            <person name="Goeker M."/>
        </authorList>
    </citation>
    <scope>NUCLEOTIDE SEQUENCE [LARGE SCALE GENOMIC DNA]</scope>
    <source>
        <strain evidence="2 3">DSM 100397</strain>
    </source>
</reference>
<name>A0ABR6DP58_9FLAO</name>
<evidence type="ECO:0000313" key="2">
    <source>
        <dbReference type="EMBL" id="MBA9073472.1"/>
    </source>
</evidence>
<evidence type="ECO:0000256" key="1">
    <source>
        <dbReference type="SAM" id="MobiDB-lite"/>
    </source>
</evidence>
<dbReference type="Proteomes" id="UP000555003">
    <property type="component" value="Unassembled WGS sequence"/>
</dbReference>
<gene>
    <name evidence="2" type="ORF">GGR22_001598</name>
</gene>
<feature type="region of interest" description="Disordered" evidence="1">
    <location>
        <begin position="174"/>
        <end position="218"/>
    </location>
</feature>